<dbReference type="OMA" id="IIPDREH"/>
<accession>G4T722</accession>
<keyword evidence="2" id="KW-1185">Reference proteome</keyword>
<proteinExistence type="predicted"/>
<comment type="caution">
    <text evidence="1">The sequence shown here is derived from an EMBL/GenBank/DDBJ whole genome shotgun (WGS) entry which is preliminary data.</text>
</comment>
<reference evidence="1 2" key="1">
    <citation type="journal article" date="2011" name="PLoS Pathog.">
        <title>Endophytic Life Strategies Decoded by Genome and Transcriptome Analyses of the Mutualistic Root Symbiont Piriformospora indica.</title>
        <authorList>
            <person name="Zuccaro A."/>
            <person name="Lahrmann U."/>
            <person name="Guldener U."/>
            <person name="Langen G."/>
            <person name="Pfiffi S."/>
            <person name="Biedenkopf D."/>
            <person name="Wong P."/>
            <person name="Samans B."/>
            <person name="Grimm C."/>
            <person name="Basiewicz M."/>
            <person name="Murat C."/>
            <person name="Martin F."/>
            <person name="Kogel K.H."/>
        </authorList>
    </citation>
    <scope>NUCLEOTIDE SEQUENCE [LARGE SCALE GENOMIC DNA]</scope>
    <source>
        <strain evidence="1 2">DSM 11827</strain>
    </source>
</reference>
<dbReference type="InterPro" id="IPR036866">
    <property type="entry name" value="RibonucZ/Hydroxyglut_hydro"/>
</dbReference>
<dbReference type="InParanoid" id="G4T722"/>
<dbReference type="PANTHER" id="PTHR33835:SF1">
    <property type="entry name" value="METALLO-BETA-LACTAMASE DOMAIN-CONTAINING PROTEIN"/>
    <property type="match status" value="1"/>
</dbReference>
<dbReference type="Proteomes" id="UP000007148">
    <property type="component" value="Unassembled WGS sequence"/>
</dbReference>
<dbReference type="EMBL" id="CAFZ01000009">
    <property type="protein sequence ID" value="CCA67111.1"/>
    <property type="molecule type" value="Genomic_DNA"/>
</dbReference>
<dbReference type="OrthoDB" id="421671at2759"/>
<dbReference type="PANTHER" id="PTHR33835">
    <property type="entry name" value="YALI0C07656P"/>
    <property type="match status" value="1"/>
</dbReference>
<protein>
    <recommendedName>
        <fullName evidence="3">Metallo-beta-lactamase domain-containing protein</fullName>
    </recommendedName>
</protein>
<name>G4T722_SERID</name>
<evidence type="ECO:0008006" key="3">
    <source>
        <dbReference type="Google" id="ProtNLM"/>
    </source>
</evidence>
<dbReference type="eggNOG" id="ENOG502S1EZ">
    <property type="taxonomic scope" value="Eukaryota"/>
</dbReference>
<dbReference type="SUPFAM" id="SSF56281">
    <property type="entry name" value="Metallo-hydrolase/oxidoreductase"/>
    <property type="match status" value="1"/>
</dbReference>
<gene>
    <name evidence="1" type="ORF">PIIN_00945</name>
</gene>
<dbReference type="AlphaFoldDB" id="G4T722"/>
<organism evidence="1 2">
    <name type="scientific">Serendipita indica (strain DSM 11827)</name>
    <name type="common">Root endophyte fungus</name>
    <name type="synonym">Piriformospora indica</name>
    <dbReference type="NCBI Taxonomy" id="1109443"/>
    <lineage>
        <taxon>Eukaryota</taxon>
        <taxon>Fungi</taxon>
        <taxon>Dikarya</taxon>
        <taxon>Basidiomycota</taxon>
        <taxon>Agaricomycotina</taxon>
        <taxon>Agaricomycetes</taxon>
        <taxon>Sebacinales</taxon>
        <taxon>Serendipitaceae</taxon>
        <taxon>Serendipita</taxon>
    </lineage>
</organism>
<sequence>MSTETIIRQLTPSVCIFSRPFKRFGILPVGGRSTAVKLRNGDIWVLASTTLDEPTKAKIDEMGNVKYIVAADAEHDSFLSEFTKAYPAAHLIGVEPLAKKRTDLHFHGAYGKDPEGTKYGYEPEIEACYFPETPNSDVAFFHAESKSLIEADLLWNLKGSSPSLFSLNFDPDSTLHKKFAQFATSDKAATKILAQRVAQWDFDRIIPCHGEVIETGGKNAWKAAYEAFFK</sequence>
<dbReference type="InterPro" id="IPR025638">
    <property type="entry name" value="DUF4336"/>
</dbReference>
<evidence type="ECO:0000313" key="1">
    <source>
        <dbReference type="EMBL" id="CCA67111.1"/>
    </source>
</evidence>
<evidence type="ECO:0000313" key="2">
    <source>
        <dbReference type="Proteomes" id="UP000007148"/>
    </source>
</evidence>
<dbReference type="HOGENOM" id="CLU_056292_2_0_1"/>